<organism evidence="6 7">
    <name type="scientific">Neolewinella agarilytica</name>
    <dbReference type="NCBI Taxonomy" id="478744"/>
    <lineage>
        <taxon>Bacteria</taxon>
        <taxon>Pseudomonadati</taxon>
        <taxon>Bacteroidota</taxon>
        <taxon>Saprospiria</taxon>
        <taxon>Saprospirales</taxon>
        <taxon>Lewinellaceae</taxon>
        <taxon>Neolewinella</taxon>
    </lineage>
</organism>
<keyword evidence="5" id="KW-0812">Transmembrane</keyword>
<feature type="transmembrane region" description="Helical" evidence="5">
    <location>
        <begin position="414"/>
        <end position="432"/>
    </location>
</feature>
<dbReference type="EMBL" id="FOFB01000001">
    <property type="protein sequence ID" value="SEP62986.1"/>
    <property type="molecule type" value="Genomic_DNA"/>
</dbReference>
<dbReference type="Pfam" id="PF14559">
    <property type="entry name" value="TPR_19"/>
    <property type="match status" value="1"/>
</dbReference>
<keyword evidence="5" id="KW-1133">Transmembrane helix</keyword>
<dbReference type="SMART" id="SM00028">
    <property type="entry name" value="TPR"/>
    <property type="match status" value="2"/>
</dbReference>
<evidence type="ECO:0000256" key="4">
    <source>
        <dbReference type="SAM" id="MobiDB-lite"/>
    </source>
</evidence>
<dbReference type="AlphaFoldDB" id="A0A1H8ZF00"/>
<feature type="repeat" description="TPR" evidence="3">
    <location>
        <begin position="155"/>
        <end position="188"/>
    </location>
</feature>
<evidence type="ECO:0000256" key="1">
    <source>
        <dbReference type="ARBA" id="ARBA00022737"/>
    </source>
</evidence>
<dbReference type="PANTHER" id="PTHR44943">
    <property type="entry name" value="CELLULOSE SYNTHASE OPERON PROTEIN C"/>
    <property type="match status" value="1"/>
</dbReference>
<feature type="transmembrane region" description="Helical" evidence="5">
    <location>
        <begin position="282"/>
        <end position="302"/>
    </location>
</feature>
<dbReference type="Gene3D" id="1.25.40.10">
    <property type="entry name" value="Tetratricopeptide repeat domain"/>
    <property type="match status" value="1"/>
</dbReference>
<proteinExistence type="predicted"/>
<keyword evidence="7" id="KW-1185">Reference proteome</keyword>
<name>A0A1H8ZF00_9BACT</name>
<dbReference type="STRING" id="478744.SAMN05444359_101299"/>
<keyword evidence="5" id="KW-0472">Membrane</keyword>
<dbReference type="PROSITE" id="PS50005">
    <property type="entry name" value="TPR"/>
    <property type="match status" value="2"/>
</dbReference>
<feature type="region of interest" description="Disordered" evidence="4">
    <location>
        <begin position="21"/>
        <end position="49"/>
    </location>
</feature>
<keyword evidence="2 3" id="KW-0802">TPR repeat</keyword>
<evidence type="ECO:0000256" key="3">
    <source>
        <dbReference type="PROSITE-ProRule" id="PRU00339"/>
    </source>
</evidence>
<keyword evidence="1" id="KW-0677">Repeat</keyword>
<dbReference type="SUPFAM" id="SSF48452">
    <property type="entry name" value="TPR-like"/>
    <property type="match status" value="1"/>
</dbReference>
<evidence type="ECO:0000256" key="5">
    <source>
        <dbReference type="SAM" id="Phobius"/>
    </source>
</evidence>
<dbReference type="InterPro" id="IPR019734">
    <property type="entry name" value="TPR_rpt"/>
</dbReference>
<evidence type="ECO:0000313" key="7">
    <source>
        <dbReference type="Proteomes" id="UP000199021"/>
    </source>
</evidence>
<dbReference type="InterPro" id="IPR051685">
    <property type="entry name" value="Ycf3/AcsC/BcsC/TPR_MFPF"/>
</dbReference>
<feature type="repeat" description="TPR" evidence="3">
    <location>
        <begin position="222"/>
        <end position="255"/>
    </location>
</feature>
<gene>
    <name evidence="6" type="ORF">SAMN05444359_101299</name>
</gene>
<dbReference type="InParanoid" id="A0A1H8ZF00"/>
<feature type="compositionally biased region" description="Polar residues" evidence="4">
    <location>
        <begin position="37"/>
        <end position="49"/>
    </location>
</feature>
<dbReference type="InterPro" id="IPR011990">
    <property type="entry name" value="TPR-like_helical_dom_sf"/>
</dbReference>
<protein>
    <submittedName>
        <fullName evidence="6">Tfp pilus assembly protein PilF</fullName>
    </submittedName>
</protein>
<dbReference type="Pfam" id="PF13432">
    <property type="entry name" value="TPR_16"/>
    <property type="match status" value="1"/>
</dbReference>
<feature type="transmembrane region" description="Helical" evidence="5">
    <location>
        <begin position="387"/>
        <end position="405"/>
    </location>
</feature>
<feature type="transmembrane region" description="Helical" evidence="5">
    <location>
        <begin position="322"/>
        <end position="344"/>
    </location>
</feature>
<accession>A0A1H8ZF00</accession>
<sequence>MVFWFFGLPHVEDVTGVLMNRPLPPTKCGSPKDQQTKRPTNQQTKSSPLPLSFPALIERLNILQQQSRWQDCKELLESYLADSPDDSIAQLYYVNTLTNLGEKKLARELIEPMLEESPDDPHVLRLAAIIELNDDKPKVAEKFAALLVEMNPEDDDAHTLMAKVKLDQRNYDAALQYIDQALALDPENQEALNFKIYISGFLGKSDTHQALQDALNLNPEDSGTVANHGYQLLREGKVKEALERVKYALSLNPENQLAKYVMVEALKARFWPYRMYFKYKEAMAKLSGGASFGVMIGLWFGVNWLNRLGANNPDLAPFTTPVVYFMVALFLLTWIIDPIMNFYLLTNPYGRFLLDDDDKLMARLVGGSLGLALLSLAAWFGTGLFTFQALAFAFLVLTIPLGSFLRPIRKNQRMILTVYTIALAVTGISAILLEQGFLINVALFGLLAYQFIINGMMAREGGRTFGE</sequence>
<dbReference type="Proteomes" id="UP000199021">
    <property type="component" value="Unassembled WGS sequence"/>
</dbReference>
<feature type="transmembrane region" description="Helical" evidence="5">
    <location>
        <begin position="364"/>
        <end position="381"/>
    </location>
</feature>
<evidence type="ECO:0000313" key="6">
    <source>
        <dbReference type="EMBL" id="SEP62986.1"/>
    </source>
</evidence>
<reference evidence="7" key="1">
    <citation type="submission" date="2016-10" db="EMBL/GenBank/DDBJ databases">
        <authorList>
            <person name="Varghese N."/>
            <person name="Submissions S."/>
        </authorList>
    </citation>
    <scope>NUCLEOTIDE SEQUENCE [LARGE SCALE GENOMIC DNA]</scope>
    <source>
        <strain evidence="7">DSM 24740</strain>
    </source>
</reference>
<feature type="transmembrane region" description="Helical" evidence="5">
    <location>
        <begin position="438"/>
        <end position="457"/>
    </location>
</feature>
<dbReference type="PANTHER" id="PTHR44943:SF8">
    <property type="entry name" value="TPR REPEAT-CONTAINING PROTEIN MJ0263"/>
    <property type="match status" value="1"/>
</dbReference>
<evidence type="ECO:0000256" key="2">
    <source>
        <dbReference type="ARBA" id="ARBA00022803"/>
    </source>
</evidence>